<comment type="caution">
    <text evidence="1">The sequence shown here is derived from an EMBL/GenBank/DDBJ whole genome shotgun (WGS) entry which is preliminary data.</text>
</comment>
<dbReference type="EMBL" id="BARS01004953">
    <property type="protein sequence ID" value="GAF85025.1"/>
    <property type="molecule type" value="Genomic_DNA"/>
</dbReference>
<gene>
    <name evidence="1" type="ORF">S01H1_09692</name>
</gene>
<reference evidence="1" key="1">
    <citation type="journal article" date="2014" name="Front. Microbiol.">
        <title>High frequency of phylogenetically diverse reductive dehalogenase-homologous genes in deep subseafloor sedimentary metagenomes.</title>
        <authorList>
            <person name="Kawai M."/>
            <person name="Futagami T."/>
            <person name="Toyoda A."/>
            <person name="Takaki Y."/>
            <person name="Nishi S."/>
            <person name="Hori S."/>
            <person name="Arai W."/>
            <person name="Tsubouchi T."/>
            <person name="Morono Y."/>
            <person name="Uchiyama I."/>
            <person name="Ito T."/>
            <person name="Fujiyama A."/>
            <person name="Inagaki F."/>
            <person name="Takami H."/>
        </authorList>
    </citation>
    <scope>NUCLEOTIDE SEQUENCE</scope>
    <source>
        <strain evidence="1">Expedition CK06-06</strain>
    </source>
</reference>
<feature type="non-terminal residue" evidence="1">
    <location>
        <position position="43"/>
    </location>
</feature>
<organism evidence="1">
    <name type="scientific">marine sediment metagenome</name>
    <dbReference type="NCBI Taxonomy" id="412755"/>
    <lineage>
        <taxon>unclassified sequences</taxon>
        <taxon>metagenomes</taxon>
        <taxon>ecological metagenomes</taxon>
    </lineage>
</organism>
<dbReference type="AlphaFoldDB" id="X0U972"/>
<name>X0U972_9ZZZZ</name>
<accession>X0U972</accession>
<protein>
    <submittedName>
        <fullName evidence="1">Uncharacterized protein</fullName>
    </submittedName>
</protein>
<sequence>MVVNVKLMSMFAKYLKNYPDGRVDVEDGTTVCGLAEMLGLPIK</sequence>
<proteinExistence type="predicted"/>
<evidence type="ECO:0000313" key="1">
    <source>
        <dbReference type="EMBL" id="GAF85025.1"/>
    </source>
</evidence>